<dbReference type="EMBL" id="JAUHLN010000005">
    <property type="protein sequence ID" value="MDN4075332.1"/>
    <property type="molecule type" value="Genomic_DNA"/>
</dbReference>
<dbReference type="Pfam" id="PF07171">
    <property type="entry name" value="MlrC_C"/>
    <property type="match status" value="1"/>
</dbReference>
<dbReference type="PIRSF" id="PIRSF012702">
    <property type="entry name" value="UCP012702"/>
    <property type="match status" value="1"/>
</dbReference>
<dbReference type="Pfam" id="PF07364">
    <property type="entry name" value="DUF1485"/>
    <property type="match status" value="1"/>
</dbReference>
<dbReference type="InterPro" id="IPR010799">
    <property type="entry name" value="MlrC_C"/>
</dbReference>
<sequence>MRIAIGQIAHETNTFSNVATTVERFKSWEWDYKEKIIERHLGVDDYVGGMIDKCNQLGIEIAPAFSTFTGPSGMITKETYETLENELITSIQYAGDVDGICLALHGAGVAEGVDDLEGSLLKALRRSIGYEIPIVITLDLHANVTKLMVQEANALLGVHFYPHTDSHVRGKEAIELLEQIIQGEIEPVMHLEQLPLMIPTSTTYHSPAKDINEICWEWEKKQDVVDCTFFHGFPYTDIPDVGVSVVTITNGKPLLAQQVGNEVAKTIWEKRMEFQTDLPNPEEGIQQALSKADYPIVINETSDNPGGGTPGDGTFLLKAMVEANAPNTCFGFIYDPEVAELAHQIGVGSYIDVELGGKTDLLHGEPLPLKVYVKSLSDGQFFQSSPMWRGLKVNLGKSARLKAANVDIIVCSVRAQTFDEQIFLLHGIDVANYKIVALKSSQHFRAAFQSIAKKIITVDSPGLSTCDFSSFHYERINRPIFPLDSVQDYRKQTTKA</sequence>
<dbReference type="InterPro" id="IPR015995">
    <property type="entry name" value="MlrC_N"/>
</dbReference>
<organism evidence="3 4">
    <name type="scientific">Fictibacillus terranigra</name>
    <dbReference type="NCBI Taxonomy" id="3058424"/>
    <lineage>
        <taxon>Bacteria</taxon>
        <taxon>Bacillati</taxon>
        <taxon>Bacillota</taxon>
        <taxon>Bacilli</taxon>
        <taxon>Bacillales</taxon>
        <taxon>Fictibacillaceae</taxon>
        <taxon>Fictibacillus</taxon>
    </lineage>
</organism>
<evidence type="ECO:0000259" key="1">
    <source>
        <dbReference type="Pfam" id="PF07171"/>
    </source>
</evidence>
<dbReference type="Proteomes" id="UP001168694">
    <property type="component" value="Unassembled WGS sequence"/>
</dbReference>
<protein>
    <submittedName>
        <fullName evidence="3">M81 family metallopeptidase</fullName>
    </submittedName>
</protein>
<accession>A0ABT8EBM8</accession>
<reference evidence="3" key="1">
    <citation type="submission" date="2023-06" db="EMBL/GenBank/DDBJ databases">
        <title>Draft Genome Sequences of Representative Paenibacillus Polymyxa, Bacillus cereus, Fictibacillus sp., and Brevibacillus agri Strains Isolated from Amazonian Dark Earth.</title>
        <authorList>
            <person name="Pellegrinetti T.A."/>
            <person name="Cunha I.C.M."/>
            <person name="Chaves M.G."/>
            <person name="Freitas A.S."/>
            <person name="Silva A.V.R."/>
            <person name="Tsai S.M."/>
            <person name="Mendes L.W."/>
        </authorList>
    </citation>
    <scope>NUCLEOTIDE SEQUENCE</scope>
    <source>
        <strain evidence="3">CENA-BCM004</strain>
    </source>
</reference>
<dbReference type="RefSeq" id="WP_290401446.1">
    <property type="nucleotide sequence ID" value="NZ_JAUHLN010000005.1"/>
</dbReference>
<keyword evidence="4" id="KW-1185">Reference proteome</keyword>
<feature type="domain" description="Microcystin LR degradation protein MlrC C-terminal" evidence="1">
    <location>
        <begin position="299"/>
        <end position="475"/>
    </location>
</feature>
<feature type="domain" description="Microcystin LR degradation protein MlrC N-terminal" evidence="2">
    <location>
        <begin position="2"/>
        <end position="289"/>
    </location>
</feature>
<name>A0ABT8EBM8_9BACL</name>
<dbReference type="InterPro" id="IPR009197">
    <property type="entry name" value="MlrC"/>
</dbReference>
<proteinExistence type="predicted"/>
<comment type="caution">
    <text evidence="3">The sequence shown here is derived from an EMBL/GenBank/DDBJ whole genome shotgun (WGS) entry which is preliminary data.</text>
</comment>
<evidence type="ECO:0000313" key="4">
    <source>
        <dbReference type="Proteomes" id="UP001168694"/>
    </source>
</evidence>
<evidence type="ECO:0000313" key="3">
    <source>
        <dbReference type="EMBL" id="MDN4075332.1"/>
    </source>
</evidence>
<evidence type="ECO:0000259" key="2">
    <source>
        <dbReference type="Pfam" id="PF07364"/>
    </source>
</evidence>
<gene>
    <name evidence="3" type="ORF">QYF49_20425</name>
</gene>